<dbReference type="EMBL" id="CP028923">
    <property type="protein sequence ID" value="QCK13935.1"/>
    <property type="molecule type" value="Genomic_DNA"/>
</dbReference>
<dbReference type="AlphaFoldDB" id="A0A4D7JSL7"/>
<dbReference type="KEGG" id="fpf:DCC35_03770"/>
<name>A0A4D7JSL7_9BACT</name>
<keyword evidence="2" id="KW-1185">Reference proteome</keyword>
<accession>A0A4D7JSL7</accession>
<evidence type="ECO:0000313" key="1">
    <source>
        <dbReference type="EMBL" id="QCK13935.1"/>
    </source>
</evidence>
<sequence>MLKTRKSRILSILIILFFALAIWNRELIYYGFKQGEGQLRVVKNAKPITELISNNNVADSTRNLLSKVSDIREFAFSELGLKNQTTTPIFMIMVRIR</sequence>
<protein>
    <submittedName>
        <fullName evidence="1">Uncharacterized protein</fullName>
    </submittedName>
</protein>
<dbReference type="InterPro" id="IPR014553">
    <property type="entry name" value="Aminopept"/>
</dbReference>
<evidence type="ECO:0000313" key="2">
    <source>
        <dbReference type="Proteomes" id="UP000298616"/>
    </source>
</evidence>
<reference evidence="1 2" key="1">
    <citation type="submission" date="2018-04" db="EMBL/GenBank/DDBJ databases">
        <title>Complete genome uncultured novel isolate.</title>
        <authorList>
            <person name="Merlino G."/>
        </authorList>
    </citation>
    <scope>NUCLEOTIDE SEQUENCE [LARGE SCALE GENOMIC DNA]</scope>
    <source>
        <strain evidence="2">R1DC9</strain>
    </source>
</reference>
<gene>
    <name evidence="1" type="ORF">DCC35_03770</name>
</gene>
<dbReference type="Proteomes" id="UP000298616">
    <property type="component" value="Chromosome"/>
</dbReference>
<organism evidence="1 2">
    <name type="scientific">Mangrovivirga cuniculi</name>
    <dbReference type="NCBI Taxonomy" id="2715131"/>
    <lineage>
        <taxon>Bacteria</taxon>
        <taxon>Pseudomonadati</taxon>
        <taxon>Bacteroidota</taxon>
        <taxon>Cytophagia</taxon>
        <taxon>Cytophagales</taxon>
        <taxon>Mangrovivirgaceae</taxon>
        <taxon>Mangrovivirga</taxon>
    </lineage>
</organism>
<proteinExistence type="predicted"/>
<dbReference type="Pfam" id="PF10023">
    <property type="entry name" value="Aminopep"/>
    <property type="match status" value="1"/>
</dbReference>